<name>A0A1G7HJF7_9PROT</name>
<dbReference type="Proteomes" id="UP000199412">
    <property type="component" value="Unassembled WGS sequence"/>
</dbReference>
<evidence type="ECO:0000313" key="1">
    <source>
        <dbReference type="EMBL" id="SDF00602.1"/>
    </source>
</evidence>
<evidence type="ECO:0000313" key="2">
    <source>
        <dbReference type="Proteomes" id="UP000199412"/>
    </source>
</evidence>
<dbReference type="RefSeq" id="WP_176793876.1">
    <property type="nucleotide sequence ID" value="NZ_FNAP01000022.1"/>
</dbReference>
<proteinExistence type="predicted"/>
<accession>A0A1G7HJF7</accession>
<organism evidence="1 2">
    <name type="scientific">Rhodospira trueperi</name>
    <dbReference type="NCBI Taxonomy" id="69960"/>
    <lineage>
        <taxon>Bacteria</taxon>
        <taxon>Pseudomonadati</taxon>
        <taxon>Pseudomonadota</taxon>
        <taxon>Alphaproteobacteria</taxon>
        <taxon>Rhodospirillales</taxon>
        <taxon>Rhodospirillaceae</taxon>
        <taxon>Rhodospira</taxon>
    </lineage>
</organism>
<keyword evidence="2" id="KW-1185">Reference proteome</keyword>
<protein>
    <submittedName>
        <fullName evidence="1">Uncharacterized protein</fullName>
    </submittedName>
</protein>
<gene>
    <name evidence="1" type="ORF">SAMN05421720_1227</name>
</gene>
<reference evidence="1 2" key="1">
    <citation type="submission" date="2016-10" db="EMBL/GenBank/DDBJ databases">
        <authorList>
            <person name="de Groot N.N."/>
        </authorList>
    </citation>
    <scope>NUCLEOTIDE SEQUENCE [LARGE SCALE GENOMIC DNA]</scope>
    <source>
        <strain evidence="1 2">ATCC 700224</strain>
    </source>
</reference>
<sequence>MIKALLYIWTRLISPAADCVTAWGILQAVWDWIQGVLAPIEAWLSVVFSQVGPLL</sequence>
<dbReference type="EMBL" id="FNAP01000022">
    <property type="protein sequence ID" value="SDF00602.1"/>
    <property type="molecule type" value="Genomic_DNA"/>
</dbReference>
<dbReference type="AlphaFoldDB" id="A0A1G7HJF7"/>